<evidence type="ECO:0000259" key="5">
    <source>
        <dbReference type="PROSITE" id="PS50937"/>
    </source>
</evidence>
<evidence type="ECO:0000256" key="3">
    <source>
        <dbReference type="ARBA" id="ARBA00023163"/>
    </source>
</evidence>
<name>A0A1G8FDY6_9GAMM</name>
<dbReference type="GO" id="GO:0003700">
    <property type="term" value="F:DNA-binding transcription factor activity"/>
    <property type="evidence" value="ECO:0007669"/>
    <property type="project" value="InterPro"/>
</dbReference>
<keyword evidence="4" id="KW-0175">Coiled coil</keyword>
<keyword evidence="3" id="KW-0804">Transcription</keyword>
<dbReference type="InterPro" id="IPR000551">
    <property type="entry name" value="MerR-type_HTH_dom"/>
</dbReference>
<dbReference type="PROSITE" id="PS50937">
    <property type="entry name" value="HTH_MERR_2"/>
    <property type="match status" value="1"/>
</dbReference>
<dbReference type="RefSeq" id="WP_084304949.1">
    <property type="nucleotide sequence ID" value="NZ_FNDG01000007.1"/>
</dbReference>
<sequence length="126" mass="14277">MRIGELERSSGASRHTLRYYETLGLIQARRLPNNYRDYPDHTLEDLRFIQGGQRMGFSLEEIGSILHARRQQQIDCAQGALLIAAKLQQIESRIAELNAMRDDLRQEHQRLQASAAAQAASTRTSG</sequence>
<organism evidence="6 7">
    <name type="scientific">Phytopseudomonas flavescens</name>
    <dbReference type="NCBI Taxonomy" id="29435"/>
    <lineage>
        <taxon>Bacteria</taxon>
        <taxon>Pseudomonadati</taxon>
        <taxon>Pseudomonadota</taxon>
        <taxon>Gammaproteobacteria</taxon>
        <taxon>Pseudomonadales</taxon>
        <taxon>Pseudomonadaceae</taxon>
        <taxon>Phytopseudomonas</taxon>
    </lineage>
</organism>
<dbReference type="PANTHER" id="PTHR30204:SF94">
    <property type="entry name" value="HEAVY METAL-DEPENDENT TRANSCRIPTIONAL REGULATOR HI_0293-RELATED"/>
    <property type="match status" value="1"/>
</dbReference>
<protein>
    <submittedName>
        <fullName evidence="6">DNA-binding transcriptional regulator, MerR family</fullName>
    </submittedName>
</protein>
<keyword evidence="2 6" id="KW-0238">DNA-binding</keyword>
<evidence type="ECO:0000256" key="2">
    <source>
        <dbReference type="ARBA" id="ARBA00023125"/>
    </source>
</evidence>
<dbReference type="InterPro" id="IPR047057">
    <property type="entry name" value="MerR_fam"/>
</dbReference>
<gene>
    <name evidence="6" type="ORF">SAMN05216588_107242</name>
</gene>
<dbReference type="InterPro" id="IPR015358">
    <property type="entry name" value="Tscrpt_reg_MerR_DNA-bd"/>
</dbReference>
<keyword evidence="1" id="KW-0805">Transcription regulation</keyword>
<evidence type="ECO:0000313" key="6">
    <source>
        <dbReference type="EMBL" id="SDH80315.1"/>
    </source>
</evidence>
<dbReference type="AlphaFoldDB" id="A0A1G8FDY6"/>
<dbReference type="EMBL" id="FNDG01000007">
    <property type="protein sequence ID" value="SDH80315.1"/>
    <property type="molecule type" value="Genomic_DNA"/>
</dbReference>
<dbReference type="SMART" id="SM00422">
    <property type="entry name" value="HTH_MERR"/>
    <property type="match status" value="1"/>
</dbReference>
<dbReference type="SUPFAM" id="SSF46955">
    <property type="entry name" value="Putative DNA-binding domain"/>
    <property type="match status" value="1"/>
</dbReference>
<proteinExistence type="predicted"/>
<reference evidence="6 7" key="1">
    <citation type="submission" date="2016-10" db="EMBL/GenBank/DDBJ databases">
        <authorList>
            <person name="de Groot N.N."/>
        </authorList>
    </citation>
    <scope>NUCLEOTIDE SEQUENCE [LARGE SCALE GENOMIC DNA]</scope>
    <source>
        <strain evidence="6 7">LMG 18387</strain>
    </source>
</reference>
<accession>A0A1G8FDY6</accession>
<evidence type="ECO:0000256" key="1">
    <source>
        <dbReference type="ARBA" id="ARBA00023015"/>
    </source>
</evidence>
<dbReference type="GO" id="GO:0003677">
    <property type="term" value="F:DNA binding"/>
    <property type="evidence" value="ECO:0007669"/>
    <property type="project" value="UniProtKB-KW"/>
</dbReference>
<evidence type="ECO:0000256" key="4">
    <source>
        <dbReference type="SAM" id="Coils"/>
    </source>
</evidence>
<dbReference type="Pfam" id="PF00376">
    <property type="entry name" value="MerR"/>
    <property type="match status" value="1"/>
</dbReference>
<dbReference type="PRINTS" id="PR00040">
    <property type="entry name" value="HTHMERR"/>
</dbReference>
<feature type="coiled-coil region" evidence="4">
    <location>
        <begin position="87"/>
        <end position="114"/>
    </location>
</feature>
<dbReference type="Gene3D" id="1.10.1660.10">
    <property type="match status" value="1"/>
</dbReference>
<feature type="domain" description="HTH merR-type" evidence="5">
    <location>
        <begin position="1"/>
        <end position="68"/>
    </location>
</feature>
<evidence type="ECO:0000313" key="7">
    <source>
        <dbReference type="Proteomes" id="UP000198606"/>
    </source>
</evidence>
<dbReference type="Proteomes" id="UP000198606">
    <property type="component" value="Unassembled WGS sequence"/>
</dbReference>
<dbReference type="InterPro" id="IPR009061">
    <property type="entry name" value="DNA-bd_dom_put_sf"/>
</dbReference>
<dbReference type="STRING" id="29435.SAMN05216588_107242"/>
<dbReference type="Pfam" id="PF09278">
    <property type="entry name" value="MerR-DNA-bind"/>
    <property type="match status" value="1"/>
</dbReference>
<dbReference type="PANTHER" id="PTHR30204">
    <property type="entry name" value="REDOX-CYCLING DRUG-SENSING TRANSCRIPTIONAL ACTIVATOR SOXR"/>
    <property type="match status" value="1"/>
</dbReference>